<dbReference type="SMART" id="SM00470">
    <property type="entry name" value="ParB"/>
    <property type="match status" value="1"/>
</dbReference>
<dbReference type="InterPro" id="IPR050336">
    <property type="entry name" value="Chromosome_partition/occlusion"/>
</dbReference>
<dbReference type="PANTHER" id="PTHR33375:SF1">
    <property type="entry name" value="CHROMOSOME-PARTITIONING PROTEIN PARB-RELATED"/>
    <property type="match status" value="1"/>
</dbReference>
<evidence type="ECO:0000313" key="7">
    <source>
        <dbReference type="EMBL" id="EAU41831.1"/>
    </source>
</evidence>
<sequence length="327" mass="35502">MTKRPEQAARKDDGTTGMSEDRSRQRLGRGLAALIGGGETHGGFQPRQRDREEAVRPDRQVPLEAVLANPNNPRRTFSEADIADLAQSVKKHGIVQPLLVRPNPDRPETFEIVAGERRFRAAKAAGLEKIPVVVRDIDDRQSIEIALIENVQRTDLNAIEEALAYERLIDEHGYTQADLAEALAKSRSHVANMLRLLNLPDVVRKMVVDGDLSAGAARTLIGSDDPETVARLIVKDGLSVREAEELARSTGAANSGEGVNDLGEGSGTSAARKRTPSAEMAEIEQRLADHLAMNVALKGKPSKGSLKIDYRSAEELSHILQRLGLAG</sequence>
<evidence type="ECO:0000256" key="3">
    <source>
        <dbReference type="ARBA" id="ARBA00023125"/>
    </source>
</evidence>
<dbReference type="PANTHER" id="PTHR33375">
    <property type="entry name" value="CHROMOSOME-PARTITIONING PROTEIN PARB-RELATED"/>
    <property type="match status" value="1"/>
</dbReference>
<feature type="compositionally biased region" description="Basic and acidic residues" evidence="5">
    <location>
        <begin position="1"/>
        <end position="24"/>
    </location>
</feature>
<dbReference type="HOGENOM" id="CLU_023853_0_0_5"/>
<dbReference type="Pfam" id="PF17762">
    <property type="entry name" value="HTH_ParB"/>
    <property type="match status" value="1"/>
</dbReference>
<dbReference type="AlphaFoldDB" id="Q0G3K0"/>
<dbReference type="InterPro" id="IPR041468">
    <property type="entry name" value="HTH_ParB/Spo0J"/>
</dbReference>
<proteinExistence type="inferred from homology"/>
<dbReference type="eggNOG" id="COG1475">
    <property type="taxonomic scope" value="Bacteria"/>
</dbReference>
<dbReference type="Pfam" id="PF02195">
    <property type="entry name" value="ParB_N"/>
    <property type="match status" value="1"/>
</dbReference>
<keyword evidence="8" id="KW-1185">Reference proteome</keyword>
<feature type="region of interest" description="Disordered" evidence="5">
    <location>
        <begin position="247"/>
        <end position="279"/>
    </location>
</feature>
<dbReference type="GO" id="GO:0005694">
    <property type="term" value="C:chromosome"/>
    <property type="evidence" value="ECO:0007669"/>
    <property type="project" value="TreeGrafter"/>
</dbReference>
<dbReference type="InterPro" id="IPR036086">
    <property type="entry name" value="ParB/Sulfiredoxin_sf"/>
</dbReference>
<evidence type="ECO:0000256" key="2">
    <source>
        <dbReference type="ARBA" id="ARBA00022829"/>
    </source>
</evidence>
<evidence type="ECO:0000313" key="8">
    <source>
        <dbReference type="Proteomes" id="UP000004310"/>
    </source>
</evidence>
<dbReference type="GO" id="GO:0003677">
    <property type="term" value="F:DNA binding"/>
    <property type="evidence" value="ECO:0007669"/>
    <property type="project" value="UniProtKB-KW"/>
</dbReference>
<dbReference type="Proteomes" id="UP000004310">
    <property type="component" value="Unassembled WGS sequence"/>
</dbReference>
<dbReference type="CDD" id="cd16393">
    <property type="entry name" value="SPO0J_N"/>
    <property type="match status" value="1"/>
</dbReference>
<name>Q0G3K0_9HYPH</name>
<feature type="region of interest" description="Disordered" evidence="5">
    <location>
        <begin position="1"/>
        <end position="59"/>
    </location>
</feature>
<protein>
    <submittedName>
        <fullName evidence="7">Chromosome partitioning protein, ParB</fullName>
    </submittedName>
</protein>
<reference evidence="7 8" key="1">
    <citation type="journal article" date="2010" name="J. Bacteriol.">
        <title>Genome sequence of Fulvimarina pelagi HTCC2506T, a Mn(II)-oxidizing alphaproteobacterium possessing an aerobic anoxygenic photosynthetic gene cluster and Xanthorhodopsin.</title>
        <authorList>
            <person name="Kang I."/>
            <person name="Oh H.M."/>
            <person name="Lim S.I."/>
            <person name="Ferriera S."/>
            <person name="Giovannoni S.J."/>
            <person name="Cho J.C."/>
        </authorList>
    </citation>
    <scope>NUCLEOTIDE SEQUENCE [LARGE SCALE GENOMIC DNA]</scope>
    <source>
        <strain evidence="7 8">HTCC2506</strain>
    </source>
</reference>
<feature type="compositionally biased region" description="Basic and acidic residues" evidence="5">
    <location>
        <begin position="47"/>
        <end position="59"/>
    </location>
</feature>
<dbReference type="Pfam" id="PF23552">
    <property type="entry name" value="ParB_C"/>
    <property type="match status" value="1"/>
</dbReference>
<feature type="domain" description="ParB-like N-terminal" evidence="6">
    <location>
        <begin position="59"/>
        <end position="151"/>
    </location>
</feature>
<evidence type="ECO:0000256" key="4">
    <source>
        <dbReference type="ARBA" id="ARBA00025472"/>
    </source>
</evidence>
<evidence type="ECO:0000256" key="1">
    <source>
        <dbReference type="ARBA" id="ARBA00006295"/>
    </source>
</evidence>
<dbReference type="FunFam" id="3.90.1530.30:FF:000001">
    <property type="entry name" value="Chromosome partitioning protein ParB"/>
    <property type="match status" value="1"/>
</dbReference>
<dbReference type="InterPro" id="IPR057240">
    <property type="entry name" value="ParB_dimer_C"/>
</dbReference>
<accession>Q0G3K0</accession>
<dbReference type="RefSeq" id="WP_007068204.1">
    <property type="nucleotide sequence ID" value="NZ_DS022272.1"/>
</dbReference>
<comment type="function">
    <text evidence="4">Involved in chromosome partition. Localize to both poles of the predivisional cell following completion of DNA replication. Binds to the DNA origin of replication.</text>
</comment>
<dbReference type="NCBIfam" id="TIGR00180">
    <property type="entry name" value="parB_part"/>
    <property type="match status" value="1"/>
</dbReference>
<dbReference type="FunFam" id="1.10.10.2830:FF:000001">
    <property type="entry name" value="Chromosome partitioning protein ParB"/>
    <property type="match status" value="1"/>
</dbReference>
<dbReference type="STRING" id="217511.GCA_001463845_02813"/>
<dbReference type="Gene3D" id="1.10.10.2830">
    <property type="match status" value="1"/>
</dbReference>
<comment type="similarity">
    <text evidence="1">Belongs to the ParB family.</text>
</comment>
<comment type="caution">
    <text evidence="7">The sequence shown here is derived from an EMBL/GenBank/DDBJ whole genome shotgun (WGS) entry which is preliminary data.</text>
</comment>
<keyword evidence="3" id="KW-0238">DNA-binding</keyword>
<dbReference type="Gene3D" id="3.90.1530.30">
    <property type="match status" value="1"/>
</dbReference>
<dbReference type="InterPro" id="IPR004437">
    <property type="entry name" value="ParB/RepB/Spo0J"/>
</dbReference>
<evidence type="ECO:0000259" key="6">
    <source>
        <dbReference type="SMART" id="SM00470"/>
    </source>
</evidence>
<dbReference type="GO" id="GO:0007059">
    <property type="term" value="P:chromosome segregation"/>
    <property type="evidence" value="ECO:0007669"/>
    <property type="project" value="UniProtKB-KW"/>
</dbReference>
<dbReference type="SUPFAM" id="SSF110849">
    <property type="entry name" value="ParB/Sulfiredoxin"/>
    <property type="match status" value="1"/>
</dbReference>
<gene>
    <name evidence="7" type="ORF">FP2506_15399</name>
</gene>
<evidence type="ECO:0000256" key="5">
    <source>
        <dbReference type="SAM" id="MobiDB-lite"/>
    </source>
</evidence>
<keyword evidence="2" id="KW-0159">Chromosome partition</keyword>
<organism evidence="7 8">
    <name type="scientific">Fulvimarina pelagi HTCC2506</name>
    <dbReference type="NCBI Taxonomy" id="314231"/>
    <lineage>
        <taxon>Bacteria</taxon>
        <taxon>Pseudomonadati</taxon>
        <taxon>Pseudomonadota</taxon>
        <taxon>Alphaproteobacteria</taxon>
        <taxon>Hyphomicrobiales</taxon>
        <taxon>Aurantimonadaceae</taxon>
        <taxon>Fulvimarina</taxon>
    </lineage>
</organism>
<dbReference type="EMBL" id="AATP01000002">
    <property type="protein sequence ID" value="EAU41831.1"/>
    <property type="molecule type" value="Genomic_DNA"/>
</dbReference>
<dbReference type="InterPro" id="IPR003115">
    <property type="entry name" value="ParB_N"/>
</dbReference>